<evidence type="ECO:0000313" key="1">
    <source>
        <dbReference type="EMBL" id="TYC53734.1"/>
    </source>
</evidence>
<dbReference type="OrthoDB" id="8898583at2"/>
<reference evidence="1 2" key="1">
    <citation type="submission" date="2019-01" db="EMBL/GenBank/DDBJ databases">
        <title>Zoogloea oleivorans genome sequencing and assembly.</title>
        <authorList>
            <person name="Tancsics A."/>
            <person name="Farkas M."/>
            <person name="Kriszt B."/>
            <person name="Maroti G."/>
            <person name="Horvath B."/>
        </authorList>
    </citation>
    <scope>NUCLEOTIDE SEQUENCE [LARGE SCALE GENOMIC DNA]</scope>
    <source>
        <strain evidence="1 2">Buc</strain>
    </source>
</reference>
<protein>
    <submittedName>
        <fullName evidence="1">Uncharacterized protein</fullName>
    </submittedName>
</protein>
<proteinExistence type="predicted"/>
<evidence type="ECO:0000313" key="2">
    <source>
        <dbReference type="Proteomes" id="UP000389128"/>
    </source>
</evidence>
<dbReference type="EMBL" id="SDKK01000025">
    <property type="protein sequence ID" value="TYC53734.1"/>
    <property type="molecule type" value="Genomic_DNA"/>
</dbReference>
<dbReference type="Proteomes" id="UP000389128">
    <property type="component" value="Unassembled WGS sequence"/>
</dbReference>
<sequence>MFITDASAHHPFMSRLLGNGKDAWRAVGLTTPSEWFHVSYALSTPKGSLTETVLIANPAGELIAFLDRESEGVSVLGIQLVTPPFLNGSGHWKMEALIRVWNKSSDPLAHVYEVEGGQRYCTAYGAWDISEYEFWKEFTSVS</sequence>
<gene>
    <name evidence="1" type="ORF">ETQ85_20595</name>
</gene>
<dbReference type="RefSeq" id="WP_148580961.1">
    <property type="nucleotide sequence ID" value="NZ_SDKK01000025.1"/>
</dbReference>
<organism evidence="1 2">
    <name type="scientific">Zoogloea oleivorans</name>
    <dbReference type="NCBI Taxonomy" id="1552750"/>
    <lineage>
        <taxon>Bacteria</taxon>
        <taxon>Pseudomonadati</taxon>
        <taxon>Pseudomonadota</taxon>
        <taxon>Betaproteobacteria</taxon>
        <taxon>Rhodocyclales</taxon>
        <taxon>Zoogloeaceae</taxon>
        <taxon>Zoogloea</taxon>
    </lineage>
</organism>
<accession>A0A6C2CIB5</accession>
<name>A0A6C2CIB5_9RHOO</name>
<dbReference type="AlphaFoldDB" id="A0A6C2CIB5"/>
<keyword evidence="2" id="KW-1185">Reference proteome</keyword>
<comment type="caution">
    <text evidence="1">The sequence shown here is derived from an EMBL/GenBank/DDBJ whole genome shotgun (WGS) entry which is preliminary data.</text>
</comment>